<dbReference type="Gene3D" id="3.40.309.10">
    <property type="entry name" value="Aldehyde Dehydrogenase, Chain A, domain 2"/>
    <property type="match status" value="1"/>
</dbReference>
<dbReference type="InterPro" id="IPR016161">
    <property type="entry name" value="Ald_DH/histidinol_DH"/>
</dbReference>
<evidence type="ECO:0000259" key="4">
    <source>
        <dbReference type="Pfam" id="PF01575"/>
    </source>
</evidence>
<dbReference type="OrthoDB" id="9801625at2"/>
<dbReference type="GO" id="GO:0016620">
    <property type="term" value="F:oxidoreductase activity, acting on the aldehyde or oxo group of donors, NAD or NADP as acceptor"/>
    <property type="evidence" value="ECO:0007669"/>
    <property type="project" value="InterPro"/>
</dbReference>
<feature type="compositionally biased region" description="Gly residues" evidence="2">
    <location>
        <begin position="477"/>
        <end position="488"/>
    </location>
</feature>
<dbReference type="CDD" id="cd07128">
    <property type="entry name" value="ALDH_MaoC-N"/>
    <property type="match status" value="1"/>
</dbReference>
<evidence type="ECO:0000259" key="3">
    <source>
        <dbReference type="Pfam" id="PF00171"/>
    </source>
</evidence>
<keyword evidence="5" id="KW-0378">Hydrolase</keyword>
<evidence type="ECO:0000313" key="6">
    <source>
        <dbReference type="Proteomes" id="UP000184522"/>
    </source>
</evidence>
<dbReference type="PANTHER" id="PTHR43111">
    <property type="entry name" value="ALDEHYDE DEHYDROGENASE B-RELATED"/>
    <property type="match status" value="1"/>
</dbReference>
<protein>
    <submittedName>
        <fullName evidence="5">Oxepin-CoA hydrolase / 3-oxo-5,6-dehydrosuberyl-CoA semialdehyde dehydrogenase</fullName>
    </submittedName>
</protein>
<keyword evidence="1" id="KW-0560">Oxidoreductase</keyword>
<dbReference type="Pfam" id="PF00171">
    <property type="entry name" value="Aldedh"/>
    <property type="match status" value="1"/>
</dbReference>
<gene>
    <name evidence="5" type="ORF">SAMN05444148_1520</name>
</gene>
<dbReference type="Gene3D" id="3.40.605.10">
    <property type="entry name" value="Aldehyde Dehydrogenase, Chain A, domain 1"/>
    <property type="match status" value="1"/>
</dbReference>
<sequence length="845" mass="94614">MEKIQHYVQGYWTTGKEEGTPILDAVTGEAFTSVAVEGLDIPEILNYGRTKGGEVLRKMTFQERGNMLKKLALYLTKRKDAFYELSYRTGATKVDSWIDIEGGFGNLFANASLRKLFPNQSYHVEGDPIDLSRGGRFMAHHIMVPKKGVAVHINAFNFPVWGMLEKCAVNWMAGVPAVVLPAPSSSYLAEAVARTIIDSGILPEGALQIINGTVKTILDTVESQDVVTFTGSAQTGRLLKAHPRLIQESVPFTMEADSLNASILGEDAVPGTPEFDLFIKEVRKEMTVKAGQKCTAIRRIIVPENLVEDVQMALGKALDKVTIGDPRLKEVRMGSLVSKQQVQAVKDSVNDLAKEAQIVYGDLDKIETIGADAKKGAFISPIVLRADHPFQNSIIHEREAFGPVSTIMPYKNLDEAITLAQMGKGSLVSSIATNDDKIAKEYVVNAASHHGRILVLNRESAKESTGHGSPLPYLVHGGPGRAGGGEEMGGMRGIKHYLQRTAIQGSPTTITEITGIYQQNAKYTVAEQHPFKYHWEDIHPGMSLKTHNRTITDTDIMNFANLTWDHFYAHTDITSLDGSIFEKRTAHGYFIISAAAGLFVYPNKGPVAANYGLDSIRFLRPLYHNDTINVRLTCKEKVDRDVASAEHPSGIVKWHVEVFDANFENRPKSQKTDKDSPLVAVATILTMVEKKQETFVEMTDEMIDECLSKLSEDTKPKWGIMRPQHMIEHLEYTYKIAAGEIQDFEISTPEKILEKVKNSLWNYDKFPKNSQFPLLEKDTLDDLKYENLATAIGKFKSQREKYLEYFKENPDATLRNMVFGELNRYEWYLLERKHLNHHFEQFGLI</sequence>
<dbReference type="InterPro" id="IPR016163">
    <property type="entry name" value="Ald_DH_C"/>
</dbReference>
<dbReference type="SUPFAM" id="SSF53720">
    <property type="entry name" value="ALDH-like"/>
    <property type="match status" value="1"/>
</dbReference>
<dbReference type="NCBIfam" id="TIGR02278">
    <property type="entry name" value="PaaN-DH"/>
    <property type="match status" value="1"/>
</dbReference>
<dbReference type="Gene3D" id="3.10.129.10">
    <property type="entry name" value="Hotdog Thioesterase"/>
    <property type="match status" value="1"/>
</dbReference>
<dbReference type="NCBIfam" id="NF008868">
    <property type="entry name" value="PRK11903.1"/>
    <property type="match status" value="1"/>
</dbReference>
<dbReference type="InterPro" id="IPR016162">
    <property type="entry name" value="Ald_DH_N"/>
</dbReference>
<dbReference type="InterPro" id="IPR034660">
    <property type="entry name" value="DinB/YfiT-like"/>
</dbReference>
<proteinExistence type="predicted"/>
<evidence type="ECO:0000313" key="5">
    <source>
        <dbReference type="EMBL" id="SHH02359.1"/>
    </source>
</evidence>
<organism evidence="5 6">
    <name type="scientific">Winogradskyella jejuensis</name>
    <dbReference type="NCBI Taxonomy" id="1089305"/>
    <lineage>
        <taxon>Bacteria</taxon>
        <taxon>Pseudomonadati</taxon>
        <taxon>Bacteroidota</taxon>
        <taxon>Flavobacteriia</taxon>
        <taxon>Flavobacteriales</taxon>
        <taxon>Flavobacteriaceae</taxon>
        <taxon>Winogradskyella</taxon>
    </lineage>
</organism>
<evidence type="ECO:0000256" key="1">
    <source>
        <dbReference type="ARBA" id="ARBA00023002"/>
    </source>
</evidence>
<dbReference type="GO" id="GO:0016787">
    <property type="term" value="F:hydrolase activity"/>
    <property type="evidence" value="ECO:0007669"/>
    <property type="project" value="UniProtKB-KW"/>
</dbReference>
<dbReference type="PANTHER" id="PTHR43111:SF1">
    <property type="entry name" value="ALDEHYDE DEHYDROGENASE B-RELATED"/>
    <property type="match status" value="1"/>
</dbReference>
<dbReference type="InterPro" id="IPR015590">
    <property type="entry name" value="Aldehyde_DH_dom"/>
</dbReference>
<feature type="domain" description="Aldehyde dehydrogenase" evidence="3">
    <location>
        <begin position="20"/>
        <end position="500"/>
    </location>
</feature>
<dbReference type="Gene3D" id="1.20.120.450">
    <property type="entry name" value="dinb family like domain"/>
    <property type="match status" value="1"/>
</dbReference>
<feature type="domain" description="MaoC-like" evidence="4">
    <location>
        <begin position="540"/>
        <end position="641"/>
    </location>
</feature>
<dbReference type="RefSeq" id="WP_073084888.1">
    <property type="nucleotide sequence ID" value="NZ_FQWS01000001.1"/>
</dbReference>
<accession>A0A1M5PLF8</accession>
<dbReference type="InterPro" id="IPR029069">
    <property type="entry name" value="HotDog_dom_sf"/>
</dbReference>
<reference evidence="6" key="1">
    <citation type="submission" date="2016-11" db="EMBL/GenBank/DDBJ databases">
        <authorList>
            <person name="Varghese N."/>
            <person name="Submissions S."/>
        </authorList>
    </citation>
    <scope>NUCLEOTIDE SEQUENCE [LARGE SCALE GENOMIC DNA]</scope>
    <source>
        <strain evidence="6">DSM 25330</strain>
    </source>
</reference>
<keyword evidence="6" id="KW-1185">Reference proteome</keyword>
<name>A0A1M5PLF8_9FLAO</name>
<feature type="region of interest" description="Disordered" evidence="2">
    <location>
        <begin position="463"/>
        <end position="488"/>
    </location>
</feature>
<dbReference type="AlphaFoldDB" id="A0A1M5PLF8"/>
<dbReference type="STRING" id="1089305.SAMN05444148_1520"/>
<evidence type="ECO:0000256" key="2">
    <source>
        <dbReference type="SAM" id="MobiDB-lite"/>
    </source>
</evidence>
<dbReference type="InterPro" id="IPR011966">
    <property type="entry name" value="PaaN-DH"/>
</dbReference>
<dbReference type="EMBL" id="FQWS01000001">
    <property type="protein sequence ID" value="SHH02359.1"/>
    <property type="molecule type" value="Genomic_DNA"/>
</dbReference>
<dbReference type="SUPFAM" id="SSF54637">
    <property type="entry name" value="Thioesterase/thiol ester dehydrase-isomerase"/>
    <property type="match status" value="1"/>
</dbReference>
<dbReference type="Proteomes" id="UP000184522">
    <property type="component" value="Unassembled WGS sequence"/>
</dbReference>
<dbReference type="InterPro" id="IPR002539">
    <property type="entry name" value="MaoC-like_dom"/>
</dbReference>
<dbReference type="Pfam" id="PF01575">
    <property type="entry name" value="MaoC_dehydratas"/>
    <property type="match status" value="1"/>
</dbReference>